<name>A0A261VUV7_9BORD</name>
<evidence type="ECO:0000256" key="2">
    <source>
        <dbReference type="SAM" id="SignalP"/>
    </source>
</evidence>
<dbReference type="EMBL" id="NEVU01000001">
    <property type="protein sequence ID" value="OZI77888.1"/>
    <property type="molecule type" value="Genomic_DNA"/>
</dbReference>
<evidence type="ECO:0000313" key="3">
    <source>
        <dbReference type="EMBL" id="OZI77888.1"/>
    </source>
</evidence>
<keyword evidence="2" id="KW-0732">Signal</keyword>
<dbReference type="Pfam" id="PF06476">
    <property type="entry name" value="DUF1090"/>
    <property type="match status" value="1"/>
</dbReference>
<comment type="caution">
    <text evidence="3">The sequence shown here is derived from an EMBL/GenBank/DDBJ whole genome shotgun (WGS) entry which is preliminary data.</text>
</comment>
<evidence type="ECO:0000313" key="4">
    <source>
        <dbReference type="Proteomes" id="UP000216429"/>
    </source>
</evidence>
<dbReference type="AlphaFoldDB" id="A0A261VUV7"/>
<evidence type="ECO:0000256" key="1">
    <source>
        <dbReference type="SAM" id="MobiDB-lite"/>
    </source>
</evidence>
<dbReference type="OrthoDB" id="8689941at2"/>
<accession>A0A261VUV7</accession>
<feature type="region of interest" description="Disordered" evidence="1">
    <location>
        <begin position="112"/>
        <end position="131"/>
    </location>
</feature>
<keyword evidence="4" id="KW-1185">Reference proteome</keyword>
<reference evidence="4" key="1">
    <citation type="submission" date="2017-05" db="EMBL/GenBank/DDBJ databases">
        <title>Complete and WGS of Bordetella genogroups.</title>
        <authorList>
            <person name="Spilker T."/>
            <person name="Lipuma J."/>
        </authorList>
    </citation>
    <scope>NUCLEOTIDE SEQUENCE [LARGE SCALE GENOMIC DNA]</scope>
    <source>
        <strain evidence="4">AU6712</strain>
    </source>
</reference>
<protein>
    <recommendedName>
        <fullName evidence="5">DUF1090 domain-containing protein</fullName>
    </recommendedName>
</protein>
<dbReference type="RefSeq" id="WP_094810860.1">
    <property type="nucleotide sequence ID" value="NZ_NEVU01000001.1"/>
</dbReference>
<proteinExistence type="predicted"/>
<organism evidence="3 4">
    <name type="scientific">Bordetella genomosp. 12</name>
    <dbReference type="NCBI Taxonomy" id="463035"/>
    <lineage>
        <taxon>Bacteria</taxon>
        <taxon>Pseudomonadati</taxon>
        <taxon>Pseudomonadota</taxon>
        <taxon>Betaproteobacteria</taxon>
        <taxon>Burkholderiales</taxon>
        <taxon>Alcaligenaceae</taxon>
        <taxon>Bordetella</taxon>
    </lineage>
</organism>
<sequence length="131" mass="14613">MSILKHAPLALALCLASLTAQAQTQAQEVPRGCAAKKQAIEREMAYAREAGNTNRLRGLERALASAQDCNDASLQREREDKVREAEAKVQEREAKLAKEKTEGKVKDIARAQRKLDEARHDLDKARAEVHR</sequence>
<evidence type="ECO:0008006" key="5">
    <source>
        <dbReference type="Google" id="ProtNLM"/>
    </source>
</evidence>
<feature type="signal peptide" evidence="2">
    <location>
        <begin position="1"/>
        <end position="22"/>
    </location>
</feature>
<dbReference type="Proteomes" id="UP000216429">
    <property type="component" value="Unassembled WGS sequence"/>
</dbReference>
<gene>
    <name evidence="3" type="ORF">CAL22_05000</name>
</gene>
<dbReference type="InterPro" id="IPR009468">
    <property type="entry name" value="DUF1090"/>
</dbReference>
<feature type="chain" id="PRO_5013012040" description="DUF1090 domain-containing protein" evidence="2">
    <location>
        <begin position="23"/>
        <end position="131"/>
    </location>
</feature>